<dbReference type="PANTHER" id="PTHR35894">
    <property type="entry name" value="GENERAL SECRETION PATHWAY PROTEIN A-RELATED"/>
    <property type="match status" value="1"/>
</dbReference>
<dbReference type="InterPro" id="IPR052026">
    <property type="entry name" value="ExeA_AAA_ATPase_DNA-bind"/>
</dbReference>
<feature type="domain" description="AAA+ ATPase" evidence="2">
    <location>
        <begin position="42"/>
        <end position="185"/>
    </location>
</feature>
<dbReference type="InterPro" id="IPR049945">
    <property type="entry name" value="AAA_22"/>
</dbReference>
<dbReference type="Pfam" id="PF13401">
    <property type="entry name" value="AAA_22"/>
    <property type="match status" value="1"/>
</dbReference>
<dbReference type="InterPro" id="IPR036366">
    <property type="entry name" value="PGBDSf"/>
</dbReference>
<evidence type="ECO:0000256" key="1">
    <source>
        <dbReference type="SAM" id="MobiDB-lite"/>
    </source>
</evidence>
<dbReference type="AlphaFoldDB" id="A0A1I2IEN1"/>
<dbReference type="SMART" id="SM00382">
    <property type="entry name" value="AAA"/>
    <property type="match status" value="1"/>
</dbReference>
<proteinExistence type="predicted"/>
<dbReference type="Pfam" id="PF01471">
    <property type="entry name" value="PG_binding_1"/>
    <property type="match status" value="1"/>
</dbReference>
<dbReference type="STRING" id="1076937.SAMN04488120_103282"/>
<evidence type="ECO:0000313" key="3">
    <source>
        <dbReference type="EMBL" id="SFF40799.1"/>
    </source>
</evidence>
<dbReference type="OrthoDB" id="9780149at2"/>
<dbReference type="SUPFAM" id="SSF47090">
    <property type="entry name" value="PGBD-like"/>
    <property type="match status" value="1"/>
</dbReference>
<dbReference type="InterPro" id="IPR036365">
    <property type="entry name" value="PGBD-like_sf"/>
</dbReference>
<keyword evidence="4" id="KW-1185">Reference proteome</keyword>
<dbReference type="EMBL" id="FOOC01000003">
    <property type="protein sequence ID" value="SFF40799.1"/>
    <property type="molecule type" value="Genomic_DNA"/>
</dbReference>
<gene>
    <name evidence="3" type="ORF">SAMN04488120_103282</name>
</gene>
<dbReference type="InterPro" id="IPR003593">
    <property type="entry name" value="AAA+_ATPase"/>
</dbReference>
<evidence type="ECO:0000313" key="4">
    <source>
        <dbReference type="Proteomes" id="UP000199771"/>
    </source>
</evidence>
<organism evidence="3 4">
    <name type="scientific">Fontimonas thermophila</name>
    <dbReference type="NCBI Taxonomy" id="1076937"/>
    <lineage>
        <taxon>Bacteria</taxon>
        <taxon>Pseudomonadati</taxon>
        <taxon>Pseudomonadota</taxon>
        <taxon>Gammaproteobacteria</taxon>
        <taxon>Nevskiales</taxon>
        <taxon>Nevskiaceae</taxon>
        <taxon>Fontimonas</taxon>
    </lineage>
</organism>
<reference evidence="3 4" key="1">
    <citation type="submission" date="2016-10" db="EMBL/GenBank/DDBJ databases">
        <authorList>
            <person name="de Groot N.N."/>
        </authorList>
    </citation>
    <scope>NUCLEOTIDE SEQUENCE [LARGE SCALE GENOMIC DNA]</scope>
    <source>
        <strain evidence="3 4">DSM 23609</strain>
    </source>
</reference>
<dbReference type="Gene3D" id="3.40.50.300">
    <property type="entry name" value="P-loop containing nucleotide triphosphate hydrolases"/>
    <property type="match status" value="1"/>
</dbReference>
<dbReference type="SUPFAM" id="SSF52540">
    <property type="entry name" value="P-loop containing nucleoside triphosphate hydrolases"/>
    <property type="match status" value="1"/>
</dbReference>
<dbReference type="Gene3D" id="3.90.70.10">
    <property type="entry name" value="Cysteine proteinases"/>
    <property type="match status" value="1"/>
</dbReference>
<dbReference type="GO" id="GO:0016887">
    <property type="term" value="F:ATP hydrolysis activity"/>
    <property type="evidence" value="ECO:0007669"/>
    <property type="project" value="InterPro"/>
</dbReference>
<protein>
    <submittedName>
        <fullName evidence="3">Type II secretion system protein A</fullName>
    </submittedName>
</protein>
<evidence type="ECO:0000259" key="2">
    <source>
        <dbReference type="SMART" id="SM00382"/>
    </source>
</evidence>
<dbReference type="InterPro" id="IPR027417">
    <property type="entry name" value="P-loop_NTPase"/>
</dbReference>
<accession>A0A1I2IEN1</accession>
<dbReference type="Gene3D" id="1.10.101.10">
    <property type="entry name" value="PGBD-like superfamily/PGBD"/>
    <property type="match status" value="1"/>
</dbReference>
<dbReference type="Proteomes" id="UP000199771">
    <property type="component" value="Unassembled WGS sequence"/>
</dbReference>
<dbReference type="PANTHER" id="PTHR35894:SF1">
    <property type="entry name" value="PHOSPHORIBULOKINASE _ URIDINE KINASE FAMILY"/>
    <property type="match status" value="1"/>
</dbReference>
<feature type="region of interest" description="Disordered" evidence="1">
    <location>
        <begin position="315"/>
        <end position="343"/>
    </location>
</feature>
<name>A0A1I2IEN1_9GAMM</name>
<feature type="compositionally biased region" description="Pro residues" evidence="1">
    <location>
        <begin position="318"/>
        <end position="328"/>
    </location>
</feature>
<dbReference type="CDD" id="cd00009">
    <property type="entry name" value="AAA"/>
    <property type="match status" value="1"/>
</dbReference>
<sequence length="552" mass="61296">MYTEFFQLREMPFSITPDPAFLYMSPRHQEALGHLLYGTGQYGGFVQLTGEVGTGKTTIVRTLLEQKLSDVDVAMIHNPRQSEQEFVQSICDELNVPYQREGATLKTLVDALNEHLLRAHAAGRRTVLIIDEAQNLTPGVLEQVRLLTNLETSKEKLLRIMLIGQPELSALLARPDLRQLASRITARYHLTPLSAQETREYVEHRLRVAGCRAPIFSPRALDLVHRYSRGVPRLINIICDRALLGAYAQHLRTVDAKTVRKAAREAMGALPQVFDPGAPLRWRWIEAAWLVALLVCTALFIYSYTRDEPLLATVHPAAPQPSPPPPPTDATTDTATDTPPPVLMPKLPLATIEDLERTAQPLSIVVGRLIRLWEPRLVIPSGENVCAALRVRALECYRTQGEWTDLEQMDRPAILTLKLPGSGEQHFLLLELGKEHALLDTVLGPLRLRRADLDSVWSGEFLLLWRRPTQWTYVGPGSSGPDIPTLWRRLAESSGVPVPTPVPTQFDERLAAALKSFQAERGLVADGVAGIRTLIALSDGLPDTPTLSGGRP</sequence>
<dbReference type="InterPro" id="IPR002477">
    <property type="entry name" value="Peptidoglycan-bd-like"/>
</dbReference>